<evidence type="ECO:0000256" key="1">
    <source>
        <dbReference type="ARBA" id="ARBA00023002"/>
    </source>
</evidence>
<evidence type="ECO:0000259" key="3">
    <source>
        <dbReference type="Pfam" id="PF01232"/>
    </source>
</evidence>
<protein>
    <submittedName>
        <fullName evidence="5">Tagaturonate reductase</fullName>
        <ecNumber evidence="5">1.1.1.58</ecNumber>
    </submittedName>
</protein>
<accession>A0A9X3DED9</accession>
<dbReference type="GO" id="GO:0009026">
    <property type="term" value="F:tagaturonate reductase activity"/>
    <property type="evidence" value="ECO:0007669"/>
    <property type="project" value="UniProtKB-EC"/>
</dbReference>
<dbReference type="SUPFAM" id="SSF51735">
    <property type="entry name" value="NAD(P)-binding Rossmann-fold domains"/>
    <property type="match status" value="1"/>
</dbReference>
<dbReference type="AlphaFoldDB" id="A0A9X3DED9"/>
<keyword evidence="2" id="KW-0520">NAD</keyword>
<dbReference type="Pfam" id="PF01232">
    <property type="entry name" value="Mannitol_dh"/>
    <property type="match status" value="1"/>
</dbReference>
<gene>
    <name evidence="5" type="ORF">OQZ29_07535</name>
</gene>
<dbReference type="InterPro" id="IPR013118">
    <property type="entry name" value="Mannitol_DH_C"/>
</dbReference>
<sequence length="504" mass="56409">MLLNKENLKNISGEKVIKPTAEMLELPEKVIQFGTGVLLRGLPDYFIDKANHQGIFNGRIVVVKTTSKAGVDDFADQDNLYTLSVKGIEDGVEVEENMINSSISRVLSATSEWAEILKTAHQPELKVVISNTTEVGIVKSEDKITDSPPQSFPGKLLAFLHERYKAFNGSEESGMVIVPTELISDNADKLKEIVLDLAVQNKLGWDFENWLRTANHFCKTLVDRIVPGRLPEASQKALEAELGYTDGLMIMAEPFRLWAIESASEKVKDVLSFASADKGVFIVPSIDKFKELKLRLLNGTHTISCGLAILAGFHTVKEAMADKEFSNHVLKLMKEEIVPVVESGDITKEEAEAFAESVIDRFSNPSLAHQWHAITLNYTQKLQMRNMPLIRRYYALKNEVPQLTALGVAAYIVFMNVKKEGDQYISHINGKAFPAQDEFADVLYNYWQTPETVVDSTLGDRRLWDKNLNNYPGFNAAVKSYVELLQNKGAKETLSTLHTEERAN</sequence>
<reference evidence="5" key="1">
    <citation type="submission" date="2022-11" db="EMBL/GenBank/DDBJ databases">
        <authorList>
            <person name="Graham C."/>
            <person name="Newman J.D."/>
        </authorList>
    </citation>
    <scope>NUCLEOTIDE SEQUENCE</scope>
    <source>
        <strain evidence="5">DSM 19486</strain>
    </source>
</reference>
<name>A0A9X3DED9_9SPHI</name>
<dbReference type="InterPro" id="IPR013131">
    <property type="entry name" value="Mannitol_DH_N"/>
</dbReference>
<feature type="domain" description="Mannitol dehydrogenase N-terminal" evidence="3">
    <location>
        <begin position="29"/>
        <end position="265"/>
    </location>
</feature>
<keyword evidence="1 5" id="KW-0560">Oxidoreductase</keyword>
<dbReference type="InterPro" id="IPR036291">
    <property type="entry name" value="NAD(P)-bd_dom_sf"/>
</dbReference>
<dbReference type="SUPFAM" id="SSF48179">
    <property type="entry name" value="6-phosphogluconate dehydrogenase C-terminal domain-like"/>
    <property type="match status" value="1"/>
</dbReference>
<dbReference type="InterPro" id="IPR008927">
    <property type="entry name" value="6-PGluconate_DH-like_C_sf"/>
</dbReference>
<dbReference type="GO" id="GO:0005829">
    <property type="term" value="C:cytosol"/>
    <property type="evidence" value="ECO:0007669"/>
    <property type="project" value="TreeGrafter"/>
</dbReference>
<keyword evidence="6" id="KW-1185">Reference proteome</keyword>
<dbReference type="PANTHER" id="PTHR30524">
    <property type="entry name" value="MANNITOL-1-PHOSPHATE 5-DEHYDROGENASE"/>
    <property type="match status" value="1"/>
</dbReference>
<dbReference type="PANTHER" id="PTHR30524:SF0">
    <property type="entry name" value="ALTRONATE OXIDOREDUCTASE-RELATED"/>
    <property type="match status" value="1"/>
</dbReference>
<evidence type="ECO:0000313" key="5">
    <source>
        <dbReference type="EMBL" id="MCX3264591.1"/>
    </source>
</evidence>
<evidence type="ECO:0000256" key="2">
    <source>
        <dbReference type="ARBA" id="ARBA00023027"/>
    </source>
</evidence>
<feature type="domain" description="Mannitol dehydrogenase C-terminal" evidence="4">
    <location>
        <begin position="286"/>
        <end position="483"/>
    </location>
</feature>
<dbReference type="Gene3D" id="3.40.50.720">
    <property type="entry name" value="NAD(P)-binding Rossmann-like Domain"/>
    <property type="match status" value="1"/>
</dbReference>
<proteinExistence type="predicted"/>
<dbReference type="Proteomes" id="UP001142592">
    <property type="component" value="Unassembled WGS sequence"/>
</dbReference>
<dbReference type="GO" id="GO:0008926">
    <property type="term" value="F:mannitol-1-phosphate 5-dehydrogenase activity"/>
    <property type="evidence" value="ECO:0007669"/>
    <property type="project" value="TreeGrafter"/>
</dbReference>
<organism evidence="5 6">
    <name type="scientific">Pedobacter agri</name>
    <dbReference type="NCBI Taxonomy" id="454586"/>
    <lineage>
        <taxon>Bacteria</taxon>
        <taxon>Pseudomonadati</taxon>
        <taxon>Bacteroidota</taxon>
        <taxon>Sphingobacteriia</taxon>
        <taxon>Sphingobacteriales</taxon>
        <taxon>Sphingobacteriaceae</taxon>
        <taxon>Pedobacter</taxon>
    </lineage>
</organism>
<dbReference type="Gene3D" id="1.10.1040.10">
    <property type="entry name" value="N-(1-d-carboxylethyl)-l-norvaline Dehydrogenase, domain 2"/>
    <property type="match status" value="1"/>
</dbReference>
<dbReference type="EC" id="1.1.1.58" evidence="5"/>
<evidence type="ECO:0000259" key="4">
    <source>
        <dbReference type="Pfam" id="PF08125"/>
    </source>
</evidence>
<comment type="caution">
    <text evidence="5">The sequence shown here is derived from an EMBL/GenBank/DDBJ whole genome shotgun (WGS) entry which is preliminary data.</text>
</comment>
<dbReference type="RefSeq" id="WP_266268736.1">
    <property type="nucleotide sequence ID" value="NZ_JAPJUH010000002.1"/>
</dbReference>
<dbReference type="InterPro" id="IPR013328">
    <property type="entry name" value="6PGD_dom2"/>
</dbReference>
<dbReference type="NCBIfam" id="NF002969">
    <property type="entry name" value="PRK03643.1"/>
    <property type="match status" value="1"/>
</dbReference>
<dbReference type="Pfam" id="PF08125">
    <property type="entry name" value="Mannitol_dh_C"/>
    <property type="match status" value="1"/>
</dbReference>
<evidence type="ECO:0000313" key="6">
    <source>
        <dbReference type="Proteomes" id="UP001142592"/>
    </source>
</evidence>
<dbReference type="GO" id="GO:0019592">
    <property type="term" value="P:mannitol catabolic process"/>
    <property type="evidence" value="ECO:0007669"/>
    <property type="project" value="TreeGrafter"/>
</dbReference>
<dbReference type="EMBL" id="JAPJUH010000002">
    <property type="protein sequence ID" value="MCX3264591.1"/>
    <property type="molecule type" value="Genomic_DNA"/>
</dbReference>